<dbReference type="Proteomes" id="UP000005824">
    <property type="component" value="Unassembled WGS sequence"/>
</dbReference>
<dbReference type="RefSeq" id="WP_006983616.1">
    <property type="nucleotide sequence ID" value="NZ_ABVL01000038.1"/>
</dbReference>
<evidence type="ECO:0000313" key="2">
    <source>
        <dbReference type="EMBL" id="EDY16194.1"/>
    </source>
</evidence>
<protein>
    <recommendedName>
        <fullName evidence="4">Prenyltransferase/squalene oxidase</fullName>
    </recommendedName>
</protein>
<name>B4DBK7_9BACT</name>
<dbReference type="eggNOG" id="COG1657">
    <property type="taxonomic scope" value="Bacteria"/>
</dbReference>
<keyword evidence="3" id="KW-1185">Reference proteome</keyword>
<dbReference type="STRING" id="497964.CfE428DRAFT_6298"/>
<gene>
    <name evidence="2" type="ORF">CfE428DRAFT_6298</name>
</gene>
<organism evidence="2 3">
    <name type="scientific">Chthoniobacter flavus Ellin428</name>
    <dbReference type="NCBI Taxonomy" id="497964"/>
    <lineage>
        <taxon>Bacteria</taxon>
        <taxon>Pseudomonadati</taxon>
        <taxon>Verrucomicrobiota</taxon>
        <taxon>Spartobacteria</taxon>
        <taxon>Chthoniobacterales</taxon>
        <taxon>Chthoniobacteraceae</taxon>
        <taxon>Chthoniobacter</taxon>
    </lineage>
</organism>
<dbReference type="CDD" id="cd00688">
    <property type="entry name" value="ISOPREN_C2_like"/>
    <property type="match status" value="1"/>
</dbReference>
<proteinExistence type="predicted"/>
<evidence type="ECO:0000256" key="1">
    <source>
        <dbReference type="SAM" id="SignalP"/>
    </source>
</evidence>
<feature type="chain" id="PRO_5002802720" description="Prenyltransferase/squalene oxidase" evidence="1">
    <location>
        <begin position="28"/>
        <end position="349"/>
    </location>
</feature>
<evidence type="ECO:0008006" key="4">
    <source>
        <dbReference type="Google" id="ProtNLM"/>
    </source>
</evidence>
<dbReference type="Gene3D" id="1.50.10.20">
    <property type="match status" value="2"/>
</dbReference>
<evidence type="ECO:0000313" key="3">
    <source>
        <dbReference type="Proteomes" id="UP000005824"/>
    </source>
</evidence>
<reference evidence="2 3" key="1">
    <citation type="journal article" date="2011" name="J. Bacteriol.">
        <title>Genome sequence of Chthoniobacter flavus Ellin428, an aerobic heterotrophic soil bacterium.</title>
        <authorList>
            <person name="Kant R."/>
            <person name="van Passel M.W."/>
            <person name="Palva A."/>
            <person name="Lucas S."/>
            <person name="Lapidus A."/>
            <person name="Glavina Del Rio T."/>
            <person name="Dalin E."/>
            <person name="Tice H."/>
            <person name="Bruce D."/>
            <person name="Goodwin L."/>
            <person name="Pitluck S."/>
            <person name="Larimer F.W."/>
            <person name="Land M.L."/>
            <person name="Hauser L."/>
            <person name="Sangwan P."/>
            <person name="de Vos W.M."/>
            <person name="Janssen P.H."/>
            <person name="Smidt H."/>
        </authorList>
    </citation>
    <scope>NUCLEOTIDE SEQUENCE [LARGE SCALE GENOMIC DNA]</scope>
    <source>
        <strain evidence="2 3">Ellin428</strain>
    </source>
</reference>
<dbReference type="EMBL" id="ABVL01000038">
    <property type="protein sequence ID" value="EDY16194.1"/>
    <property type="molecule type" value="Genomic_DNA"/>
</dbReference>
<dbReference type="InParanoid" id="B4DBK7"/>
<accession>B4DBK7</accession>
<dbReference type="InterPro" id="IPR008930">
    <property type="entry name" value="Terpenoid_cyclase/PrenylTrfase"/>
</dbReference>
<comment type="caution">
    <text evidence="2">The sequence shown here is derived from an EMBL/GenBank/DDBJ whole genome shotgun (WGS) entry which is preliminary data.</text>
</comment>
<sequence>MPSPLAPHFITATICAVILACSLSLSAEEPAATDTVVVDPPTEAVINGSLRYLAAQQQTNGSWTAVGRRGDHPVAITGYVLLAFVAAGNLPEEGDYARQVNAGMQFLLDSIQPDGTYRGVAAGQYMYNHGIATIALAELYGQTRSAAIRTKLERAVKLIVSTQSDKGENKGGWRYRPFPGDADISVTVMQVVALRAAKNGGLDVPQQTIDDAIDYVRRCKSGAAGGFSYQAGRGEAGFARTAAAVYSLQVCGQYDDPLVQTGCDYLFEKNRGGGQWWTYGCNYATPALYMIGGNTWKRWYGLMKDTLLGSVKREGDQCYWNGEVGPVYCTAAHATILAMPWHYIPLYQR</sequence>
<keyword evidence="1" id="KW-0732">Signal</keyword>
<dbReference type="SUPFAM" id="SSF48239">
    <property type="entry name" value="Terpenoid cyclases/Protein prenyltransferases"/>
    <property type="match status" value="1"/>
</dbReference>
<feature type="signal peptide" evidence="1">
    <location>
        <begin position="1"/>
        <end position="27"/>
    </location>
</feature>
<dbReference type="AlphaFoldDB" id="B4DBK7"/>